<dbReference type="InterPro" id="IPR050196">
    <property type="entry name" value="Cytochrome_P450_Monoox"/>
</dbReference>
<dbReference type="InterPro" id="IPR001128">
    <property type="entry name" value="Cyt_P450"/>
</dbReference>
<dbReference type="Gene3D" id="1.10.630.10">
    <property type="entry name" value="Cytochrome P450"/>
    <property type="match status" value="2"/>
</dbReference>
<dbReference type="Proteomes" id="UP001519460">
    <property type="component" value="Unassembled WGS sequence"/>
</dbReference>
<evidence type="ECO:0000256" key="6">
    <source>
        <dbReference type="ARBA" id="ARBA00022824"/>
    </source>
</evidence>
<dbReference type="InterPro" id="IPR036396">
    <property type="entry name" value="Cyt_P450_sf"/>
</dbReference>
<keyword evidence="10" id="KW-0472">Membrane</keyword>
<sequence length="937" mass="107996">LKPWLCHILLPELDDGLLIAEGTKPARWRRLQIPAFHFDILIPYVAANNAACDVMLIRRKKTEKLLEYFTAMARKHPRFYRLWFGPFRPMIHLHHPDTIKQVLRTSGPKPWIYQMLLPWLGDGLLVADGAKWARSRRLLTPAFHFDILKPYVAVSNAACDRKLKRHADEKKSIEMFGMISLCTLDIIMQCAMSYKDDIQEKGDSHPYVQAVTDLTNLNVERNRNPLVHWDFVFYMTPNGRRWKTLCDTAHAVSERVINARKDKLEKEGPPQKRYLDFLDILLTAKDDSGQGMTSLEIRNEVDTFMFEGHDTTASAISWTLYSLCKNPEYQQRVQTEVDHILQGRQSDDIRWEDLSKFELLTMVLKEVMRMHPPVPVISRRLVEPLQLGDTTIAPGNDVSVHIYNLHHNPAVWSDPWSFRPERFHPDNMQGMDHYAFLPFSAGPRNCIGQHFAMNEEKVVVARLLRKYTFSLDPNHLVERKLAAIMRTESGMMMFVTPRAPTALVVVAAVTVIAQIAQWLAAARSCFVFFNNLPGETDFSWIWGNMHKMASGKTDVREYEASLVQKFPKYNRVWVGPFRPMINLYHPDTVKPVLKTAGPKTWNYEMMTPWLGESLVVSCGAKWARSRRLLTPAFHFDILKPYVVVKNAACDVLLGKLQKHADEKTSAEMFGMISMCTLDVIMQCAFSYKDDIQIKGNPLLHYDIVYHMTERGKQWKKGCDYVHQFSEKIIEARKKTLKRYLDFLDILLTAKDDSGQGMTSLDIRTEVDTFMFAGHDTTASAISWTLYSLCEHPEYQQRVQEEVDHILQGRESDDIRWGDLSRFEFLTMVLKEAMRLHSPVPIISRRLTEPLQIDGPERFHPDNVQNMDPYAFLPFSAGPRNCIGQSFAMNEAKIVLARLLRRFSFSLDPGHKVQKTAAMVVRAETGIKMFVTNRVPTM</sequence>
<proteinExistence type="inferred from homology"/>
<keyword evidence="9" id="KW-0503">Monooxygenase</keyword>
<name>A0ABD0LTY7_9CAEN</name>
<evidence type="ECO:0000256" key="4">
    <source>
        <dbReference type="ARBA" id="ARBA00022617"/>
    </source>
</evidence>
<dbReference type="FunFam" id="1.10.630.10:FF:000035">
    <property type="entry name" value="CYtochrome P450 family"/>
    <property type="match status" value="1"/>
</dbReference>
<accession>A0ABD0LTY7</accession>
<protein>
    <recommendedName>
        <fullName evidence="14">Cytochrome P450</fullName>
    </recommendedName>
</protein>
<dbReference type="PRINTS" id="PR00385">
    <property type="entry name" value="P450"/>
</dbReference>
<dbReference type="PRINTS" id="PR00463">
    <property type="entry name" value="EP450I"/>
</dbReference>
<feature type="non-terminal residue" evidence="12">
    <location>
        <position position="1"/>
    </location>
</feature>
<dbReference type="EMBL" id="JACVVK020000022">
    <property type="protein sequence ID" value="KAK7503105.1"/>
    <property type="molecule type" value="Genomic_DNA"/>
</dbReference>
<dbReference type="GO" id="GO:0004497">
    <property type="term" value="F:monooxygenase activity"/>
    <property type="evidence" value="ECO:0007669"/>
    <property type="project" value="UniProtKB-KW"/>
</dbReference>
<evidence type="ECO:0000313" key="13">
    <source>
        <dbReference type="Proteomes" id="UP001519460"/>
    </source>
</evidence>
<comment type="similarity">
    <text evidence="3">Belongs to the cytochrome P450 family.</text>
</comment>
<dbReference type="InterPro" id="IPR002401">
    <property type="entry name" value="Cyt_P450_E_grp-I"/>
</dbReference>
<dbReference type="InterPro" id="IPR017972">
    <property type="entry name" value="Cyt_P450_CS"/>
</dbReference>
<keyword evidence="6" id="KW-0256">Endoplasmic reticulum</keyword>
<evidence type="ECO:0000256" key="9">
    <source>
        <dbReference type="ARBA" id="ARBA00023033"/>
    </source>
</evidence>
<dbReference type="CDD" id="cd20659">
    <property type="entry name" value="CYP4B_4F-like"/>
    <property type="match status" value="2"/>
</dbReference>
<evidence type="ECO:0000256" key="8">
    <source>
        <dbReference type="ARBA" id="ARBA00023004"/>
    </source>
</evidence>
<keyword evidence="7" id="KW-0560">Oxidoreductase</keyword>
<evidence type="ECO:0000256" key="11">
    <source>
        <dbReference type="PIRSR" id="PIRSR602401-1"/>
    </source>
</evidence>
<dbReference type="GO" id="GO:0005789">
    <property type="term" value="C:endoplasmic reticulum membrane"/>
    <property type="evidence" value="ECO:0007669"/>
    <property type="project" value="UniProtKB-SubCell"/>
</dbReference>
<keyword evidence="4 11" id="KW-0349">Heme</keyword>
<keyword evidence="5 11" id="KW-0479">Metal-binding</keyword>
<comment type="subcellular location">
    <subcellularLocation>
        <location evidence="2">Endoplasmic reticulum membrane</location>
    </subcellularLocation>
</comment>
<evidence type="ECO:0000256" key="2">
    <source>
        <dbReference type="ARBA" id="ARBA00004586"/>
    </source>
</evidence>
<evidence type="ECO:0000256" key="5">
    <source>
        <dbReference type="ARBA" id="ARBA00022723"/>
    </source>
</evidence>
<dbReference type="PANTHER" id="PTHR24291">
    <property type="entry name" value="CYTOCHROME P450 FAMILY 4"/>
    <property type="match status" value="1"/>
</dbReference>
<dbReference type="PROSITE" id="PS00086">
    <property type="entry name" value="CYTOCHROME_P450"/>
    <property type="match status" value="2"/>
</dbReference>
<keyword evidence="13" id="KW-1185">Reference proteome</keyword>
<evidence type="ECO:0000256" key="7">
    <source>
        <dbReference type="ARBA" id="ARBA00023002"/>
    </source>
</evidence>
<reference evidence="12 13" key="1">
    <citation type="journal article" date="2023" name="Sci. Data">
        <title>Genome assembly of the Korean intertidal mud-creeper Batillaria attramentaria.</title>
        <authorList>
            <person name="Patra A.K."/>
            <person name="Ho P.T."/>
            <person name="Jun S."/>
            <person name="Lee S.J."/>
            <person name="Kim Y."/>
            <person name="Won Y.J."/>
        </authorList>
    </citation>
    <scope>NUCLEOTIDE SEQUENCE [LARGE SCALE GENOMIC DNA]</scope>
    <source>
        <strain evidence="12">Wonlab-2016</strain>
    </source>
</reference>
<organism evidence="12 13">
    <name type="scientific">Batillaria attramentaria</name>
    <dbReference type="NCBI Taxonomy" id="370345"/>
    <lineage>
        <taxon>Eukaryota</taxon>
        <taxon>Metazoa</taxon>
        <taxon>Spiralia</taxon>
        <taxon>Lophotrochozoa</taxon>
        <taxon>Mollusca</taxon>
        <taxon>Gastropoda</taxon>
        <taxon>Caenogastropoda</taxon>
        <taxon>Sorbeoconcha</taxon>
        <taxon>Cerithioidea</taxon>
        <taxon>Batillariidae</taxon>
        <taxon>Batillaria</taxon>
    </lineage>
</organism>
<keyword evidence="8 11" id="KW-0408">Iron</keyword>
<evidence type="ECO:0000256" key="3">
    <source>
        <dbReference type="ARBA" id="ARBA00010617"/>
    </source>
</evidence>
<comment type="caution">
    <text evidence="12">The sequence shown here is derived from an EMBL/GenBank/DDBJ whole genome shotgun (WGS) entry which is preliminary data.</text>
</comment>
<evidence type="ECO:0000313" key="12">
    <source>
        <dbReference type="EMBL" id="KAK7503105.1"/>
    </source>
</evidence>
<dbReference type="SUPFAM" id="SSF48264">
    <property type="entry name" value="Cytochrome P450"/>
    <property type="match status" value="2"/>
</dbReference>
<dbReference type="Pfam" id="PF00067">
    <property type="entry name" value="p450"/>
    <property type="match status" value="3"/>
</dbReference>
<feature type="binding site" description="axial binding residue" evidence="11">
    <location>
        <position position="446"/>
    </location>
    <ligand>
        <name>heme</name>
        <dbReference type="ChEBI" id="CHEBI:30413"/>
    </ligand>
    <ligandPart>
        <name>Fe</name>
        <dbReference type="ChEBI" id="CHEBI:18248"/>
    </ligandPart>
</feature>
<evidence type="ECO:0000256" key="1">
    <source>
        <dbReference type="ARBA" id="ARBA00001971"/>
    </source>
</evidence>
<dbReference type="GO" id="GO:0046872">
    <property type="term" value="F:metal ion binding"/>
    <property type="evidence" value="ECO:0007669"/>
    <property type="project" value="UniProtKB-KW"/>
</dbReference>
<dbReference type="AlphaFoldDB" id="A0ABD0LTY7"/>
<evidence type="ECO:0008006" key="14">
    <source>
        <dbReference type="Google" id="ProtNLM"/>
    </source>
</evidence>
<comment type="cofactor">
    <cofactor evidence="1 11">
        <name>heme</name>
        <dbReference type="ChEBI" id="CHEBI:30413"/>
    </cofactor>
</comment>
<dbReference type="PANTHER" id="PTHR24291:SF201">
    <property type="entry name" value="CYTOCHROME P450, FAMILY 4, SUBFAMILY B, POLYPEPTIDE 7"/>
    <property type="match status" value="1"/>
</dbReference>
<evidence type="ECO:0000256" key="10">
    <source>
        <dbReference type="ARBA" id="ARBA00023136"/>
    </source>
</evidence>
<gene>
    <name evidence="12" type="ORF">BaRGS_00005731</name>
</gene>